<feature type="region of interest" description="Disordered" evidence="1">
    <location>
        <begin position="1"/>
        <end position="101"/>
    </location>
</feature>
<keyword evidence="3" id="KW-1185">Reference proteome</keyword>
<name>A0A368H9C3_ANCCA</name>
<dbReference type="AlphaFoldDB" id="A0A368H9C3"/>
<comment type="caution">
    <text evidence="2">The sequence shown here is derived from an EMBL/GenBank/DDBJ whole genome shotgun (WGS) entry which is preliminary data.</text>
</comment>
<dbReference type="OrthoDB" id="10653692at2759"/>
<protein>
    <submittedName>
        <fullName evidence="2">Uncharacterized protein</fullName>
    </submittedName>
</protein>
<dbReference type="EMBL" id="JOJR01000007">
    <property type="protein sequence ID" value="RCN52318.1"/>
    <property type="molecule type" value="Genomic_DNA"/>
</dbReference>
<accession>A0A368H9C3</accession>
<evidence type="ECO:0000313" key="3">
    <source>
        <dbReference type="Proteomes" id="UP000252519"/>
    </source>
</evidence>
<feature type="compositionally biased region" description="Pro residues" evidence="1">
    <location>
        <begin position="16"/>
        <end position="25"/>
    </location>
</feature>
<evidence type="ECO:0000313" key="2">
    <source>
        <dbReference type="EMBL" id="RCN52318.1"/>
    </source>
</evidence>
<organism evidence="2 3">
    <name type="scientific">Ancylostoma caninum</name>
    <name type="common">Dog hookworm</name>
    <dbReference type="NCBI Taxonomy" id="29170"/>
    <lineage>
        <taxon>Eukaryota</taxon>
        <taxon>Metazoa</taxon>
        <taxon>Ecdysozoa</taxon>
        <taxon>Nematoda</taxon>
        <taxon>Chromadorea</taxon>
        <taxon>Rhabditida</taxon>
        <taxon>Rhabditina</taxon>
        <taxon>Rhabditomorpha</taxon>
        <taxon>Strongyloidea</taxon>
        <taxon>Ancylostomatidae</taxon>
        <taxon>Ancylostomatinae</taxon>
        <taxon>Ancylostoma</taxon>
    </lineage>
</organism>
<gene>
    <name evidence="2" type="ORF">ANCCAN_01360</name>
</gene>
<dbReference type="Proteomes" id="UP000252519">
    <property type="component" value="Unassembled WGS sequence"/>
</dbReference>
<proteinExistence type="predicted"/>
<evidence type="ECO:0000256" key="1">
    <source>
        <dbReference type="SAM" id="MobiDB-lite"/>
    </source>
</evidence>
<sequence>MDDYFAQPPQQNVGPPGYPAQPPQPFGGQYPAQRNVGPTDDKHIDYLADAYSAKKGPGNATPVKQSPMKGTPAKSNRSTPTSRSRRSAKVGSRLCARLAPG</sequence>
<reference evidence="2 3" key="1">
    <citation type="submission" date="2014-10" db="EMBL/GenBank/DDBJ databases">
        <title>Draft genome of the hookworm Ancylostoma caninum.</title>
        <authorList>
            <person name="Mitreva M."/>
        </authorList>
    </citation>
    <scope>NUCLEOTIDE SEQUENCE [LARGE SCALE GENOMIC DNA]</scope>
    <source>
        <strain evidence="2 3">Baltimore</strain>
    </source>
</reference>